<dbReference type="GO" id="GO:0006534">
    <property type="term" value="P:cysteine metabolic process"/>
    <property type="evidence" value="ECO:0007669"/>
    <property type="project" value="InterPro"/>
</dbReference>
<dbReference type="Pfam" id="PF00266">
    <property type="entry name" value="Aminotran_5"/>
    <property type="match status" value="1"/>
</dbReference>
<dbReference type="GO" id="GO:0030170">
    <property type="term" value="F:pyridoxal phosphate binding"/>
    <property type="evidence" value="ECO:0007669"/>
    <property type="project" value="InterPro"/>
</dbReference>
<dbReference type="InterPro" id="IPR015424">
    <property type="entry name" value="PyrdxlP-dep_Trfase"/>
</dbReference>
<dbReference type="EC" id="2.8.1.7" evidence="3"/>
<evidence type="ECO:0000259" key="8">
    <source>
        <dbReference type="Pfam" id="PF00266"/>
    </source>
</evidence>
<comment type="similarity">
    <text evidence="2">Belongs to the class-V pyridoxal-phosphate-dependent aminotransferase family. Csd subfamily.</text>
</comment>
<comment type="cofactor">
    <cofactor evidence="1">
        <name>pyridoxal 5'-phosphate</name>
        <dbReference type="ChEBI" id="CHEBI:597326"/>
    </cofactor>
</comment>
<dbReference type="AlphaFoldDB" id="A0A1H3AGE2"/>
<evidence type="ECO:0000313" key="9">
    <source>
        <dbReference type="EMBL" id="SDX28234.1"/>
    </source>
</evidence>
<dbReference type="STRING" id="1048340.SAMN05444487_11363"/>
<evidence type="ECO:0000256" key="2">
    <source>
        <dbReference type="ARBA" id="ARBA00010447"/>
    </source>
</evidence>
<dbReference type="NCBIfam" id="TIGR01977">
    <property type="entry name" value="am_tr_V_EF2568"/>
    <property type="match status" value="1"/>
</dbReference>
<dbReference type="Gene3D" id="3.40.640.10">
    <property type="entry name" value="Type I PLP-dependent aspartate aminotransferase-like (Major domain)"/>
    <property type="match status" value="1"/>
</dbReference>
<reference evidence="9 10" key="1">
    <citation type="submission" date="2016-10" db="EMBL/GenBank/DDBJ databases">
        <authorList>
            <person name="de Groot N.N."/>
        </authorList>
    </citation>
    <scope>NUCLEOTIDE SEQUENCE [LARGE SCALE GENOMIC DNA]</scope>
    <source>
        <strain evidence="9 10">DSM 45610</strain>
    </source>
</reference>
<dbReference type="SUPFAM" id="SSF53383">
    <property type="entry name" value="PLP-dependent transferases"/>
    <property type="match status" value="1"/>
</dbReference>
<keyword evidence="10" id="KW-1185">Reference proteome</keyword>
<feature type="region of interest" description="Disordered" evidence="7">
    <location>
        <begin position="225"/>
        <end position="250"/>
    </location>
</feature>
<evidence type="ECO:0000256" key="7">
    <source>
        <dbReference type="SAM" id="MobiDB-lite"/>
    </source>
</evidence>
<protein>
    <recommendedName>
        <fullName evidence="3">cysteine desulfurase</fullName>
        <ecNumber evidence="3">2.8.1.7</ecNumber>
    </recommendedName>
</protein>
<dbReference type="InterPro" id="IPR010970">
    <property type="entry name" value="Cys_dSase_SufS"/>
</dbReference>
<dbReference type="InterPro" id="IPR015421">
    <property type="entry name" value="PyrdxlP-dep_Trfase_major"/>
</dbReference>
<organism evidence="9 10">
    <name type="scientific">Marininema mesophilum</name>
    <dbReference type="NCBI Taxonomy" id="1048340"/>
    <lineage>
        <taxon>Bacteria</taxon>
        <taxon>Bacillati</taxon>
        <taxon>Bacillota</taxon>
        <taxon>Bacilli</taxon>
        <taxon>Bacillales</taxon>
        <taxon>Thermoactinomycetaceae</taxon>
        <taxon>Marininema</taxon>
    </lineage>
</organism>
<dbReference type="InterPro" id="IPR016454">
    <property type="entry name" value="Cysteine_dSase"/>
</dbReference>
<evidence type="ECO:0000256" key="5">
    <source>
        <dbReference type="ARBA" id="ARBA00022898"/>
    </source>
</evidence>
<dbReference type="PIRSF" id="PIRSF005572">
    <property type="entry name" value="NifS"/>
    <property type="match status" value="1"/>
</dbReference>
<accession>A0A1H3AGE2</accession>
<dbReference type="PANTHER" id="PTHR43586:SF4">
    <property type="entry name" value="ISOPENICILLIN N EPIMERASE"/>
    <property type="match status" value="1"/>
</dbReference>
<evidence type="ECO:0000313" key="10">
    <source>
        <dbReference type="Proteomes" id="UP000198534"/>
    </source>
</evidence>
<comment type="catalytic activity">
    <reaction evidence="6">
        <text>(sulfur carrier)-H + L-cysteine = (sulfur carrier)-SH + L-alanine</text>
        <dbReference type="Rhea" id="RHEA:43892"/>
        <dbReference type="Rhea" id="RHEA-COMP:14737"/>
        <dbReference type="Rhea" id="RHEA-COMP:14739"/>
        <dbReference type="ChEBI" id="CHEBI:29917"/>
        <dbReference type="ChEBI" id="CHEBI:35235"/>
        <dbReference type="ChEBI" id="CHEBI:57972"/>
        <dbReference type="ChEBI" id="CHEBI:64428"/>
        <dbReference type="EC" id="2.8.1.7"/>
    </reaction>
</comment>
<evidence type="ECO:0000256" key="1">
    <source>
        <dbReference type="ARBA" id="ARBA00001933"/>
    </source>
</evidence>
<dbReference type="Proteomes" id="UP000198534">
    <property type="component" value="Unassembled WGS sequence"/>
</dbReference>
<keyword evidence="4" id="KW-0808">Transferase</keyword>
<sequence>MLIYLDNAATTWPKPRDVATEMARFIEECGASPGRGGHRLAREASQLVEETRLALARLFHAEASENIWFCQNGTHAVNQACKGWLRPGDHVISTSWEHHAVARPLAALSNQMGIEVTHIAPDTFGLVDLNAMEKAIGPRTRLIAITHGSNVTGAILPVKEVADLAHRHGVPLLVDAAQTAGRVPIDVQALGIDLLAFPGHKGLFGPQGTGGLYVRSGMLLEPLYQGGTGNQSEELTPPLERPQSYESGTQNVPGIVGLRAGLRFLEDMGMERIHQKEKALTERMRSKLSTLTGVKLYTPPTSSLAVLSFNIEGVNCEEVAVILDQQYEIAVRAGLHCALLAHQTNGTATTGTVRVSPGFFNTEEEVDTFLQAIEEIEMAFAGW</sequence>
<proteinExistence type="inferred from homology"/>
<evidence type="ECO:0000256" key="4">
    <source>
        <dbReference type="ARBA" id="ARBA00022679"/>
    </source>
</evidence>
<dbReference type="EMBL" id="FNNQ01000013">
    <property type="protein sequence ID" value="SDX28234.1"/>
    <property type="molecule type" value="Genomic_DNA"/>
</dbReference>
<dbReference type="RefSeq" id="WP_342707323.1">
    <property type="nucleotide sequence ID" value="NZ_FNNQ01000013.1"/>
</dbReference>
<gene>
    <name evidence="9" type="ORF">SAMN05444487_11363</name>
</gene>
<dbReference type="InterPro" id="IPR000192">
    <property type="entry name" value="Aminotrans_V_dom"/>
</dbReference>
<evidence type="ECO:0000256" key="3">
    <source>
        <dbReference type="ARBA" id="ARBA00012239"/>
    </source>
</evidence>
<name>A0A1H3AGE2_9BACL</name>
<dbReference type="CDD" id="cd06453">
    <property type="entry name" value="SufS_like"/>
    <property type="match status" value="1"/>
</dbReference>
<dbReference type="InterPro" id="IPR015422">
    <property type="entry name" value="PyrdxlP-dep_Trfase_small"/>
</dbReference>
<dbReference type="PANTHER" id="PTHR43586">
    <property type="entry name" value="CYSTEINE DESULFURASE"/>
    <property type="match status" value="1"/>
</dbReference>
<evidence type="ECO:0000256" key="6">
    <source>
        <dbReference type="ARBA" id="ARBA00050776"/>
    </source>
</evidence>
<dbReference type="Gene3D" id="3.90.1150.10">
    <property type="entry name" value="Aspartate Aminotransferase, domain 1"/>
    <property type="match status" value="1"/>
</dbReference>
<keyword evidence="5" id="KW-0663">Pyridoxal phosphate</keyword>
<feature type="domain" description="Aminotransferase class V" evidence="8">
    <location>
        <begin position="3"/>
        <end position="369"/>
    </location>
</feature>
<dbReference type="GO" id="GO:0031071">
    <property type="term" value="F:cysteine desulfurase activity"/>
    <property type="evidence" value="ECO:0007669"/>
    <property type="project" value="UniProtKB-EC"/>
</dbReference>
<dbReference type="InterPro" id="IPR010969">
    <property type="entry name" value="Cys_dSase-rel_unknwn_funct"/>
</dbReference>